<feature type="chain" id="PRO_5018073407" description="Outer membrane protein beta-barrel domain-containing protein" evidence="1">
    <location>
        <begin position="31"/>
        <end position="260"/>
    </location>
</feature>
<keyword evidence="1" id="KW-0732">Signal</keyword>
<dbReference type="EMBL" id="RPDH01000003">
    <property type="protein sequence ID" value="RPE05614.1"/>
    <property type="molecule type" value="Genomic_DNA"/>
</dbReference>
<keyword evidence="3" id="KW-1185">Reference proteome</keyword>
<dbReference type="Proteomes" id="UP000278351">
    <property type="component" value="Unassembled WGS sequence"/>
</dbReference>
<reference evidence="2 3" key="1">
    <citation type="submission" date="2018-11" db="EMBL/GenBank/DDBJ databases">
        <title>Chitinophaga lutea sp.nov., isolate from arsenic contaminated soil.</title>
        <authorList>
            <person name="Zong Y."/>
        </authorList>
    </citation>
    <scope>NUCLEOTIDE SEQUENCE [LARGE SCALE GENOMIC DNA]</scope>
    <source>
        <strain evidence="2 3">ZY74</strain>
    </source>
</reference>
<proteinExistence type="predicted"/>
<comment type="caution">
    <text evidence="2">The sequence shown here is derived from an EMBL/GenBank/DDBJ whole genome shotgun (WGS) entry which is preliminary data.</text>
</comment>
<feature type="signal peptide" evidence="1">
    <location>
        <begin position="1"/>
        <end position="30"/>
    </location>
</feature>
<dbReference type="RefSeq" id="WP_123849260.1">
    <property type="nucleotide sequence ID" value="NZ_RPDH01000003.1"/>
</dbReference>
<dbReference type="OrthoDB" id="672448at2"/>
<name>A0A3N4Q1H4_9BACT</name>
<organism evidence="2 3">
    <name type="scientific">Chitinophaga lutea</name>
    <dbReference type="NCBI Taxonomy" id="2488634"/>
    <lineage>
        <taxon>Bacteria</taxon>
        <taxon>Pseudomonadati</taxon>
        <taxon>Bacteroidota</taxon>
        <taxon>Chitinophagia</taxon>
        <taxon>Chitinophagales</taxon>
        <taxon>Chitinophagaceae</taxon>
        <taxon>Chitinophaga</taxon>
    </lineage>
</organism>
<evidence type="ECO:0000313" key="3">
    <source>
        <dbReference type="Proteomes" id="UP000278351"/>
    </source>
</evidence>
<gene>
    <name evidence="2" type="ORF">EGT74_24880</name>
</gene>
<protein>
    <recommendedName>
        <fullName evidence="4">Outer membrane protein beta-barrel domain-containing protein</fullName>
    </recommendedName>
</protein>
<evidence type="ECO:0000256" key="1">
    <source>
        <dbReference type="SAM" id="SignalP"/>
    </source>
</evidence>
<evidence type="ECO:0008006" key="4">
    <source>
        <dbReference type="Google" id="ProtNLM"/>
    </source>
</evidence>
<dbReference type="AlphaFoldDB" id="A0A3N4Q1H4"/>
<evidence type="ECO:0000313" key="2">
    <source>
        <dbReference type="EMBL" id="RPE05614.1"/>
    </source>
</evidence>
<sequence>MINIRNAGSILRAAGILTLLITLASSPANAQRDRWHMGFTATAGLAAKADINGDKRPFGLYSRRVGAFEGTFNAYLPLTGGFWITVGLGAGVTGHSIIYNVPKEAFTPPMNYDLTNLGAGSREMDLVYAKLPVEVEKRWMVKHRRHWHVAAGVSLLYASPIDVSMAESVWYNNGYYIFKSGEWNSDNHRKPWMTYHLSGGHTWKFRYGHSIRASLKGTLSFTDATTGTYRFTLPDKPVEGGTFSFTGSYLGVSVSYLFTR</sequence>
<accession>A0A3N4Q1H4</accession>